<keyword evidence="2 3" id="KW-0597">Phosphoprotein</keyword>
<evidence type="ECO:0000256" key="1">
    <source>
        <dbReference type="ARBA" id="ARBA00022450"/>
    </source>
</evidence>
<comment type="PTM">
    <text evidence="3">4'-phosphopantetheine is transferred from CoA to a specific serine of apo-ACP by AcpS. This modification is essential for activity because fatty acids are bound in thioester linkage to the sulfhydryl of the prosthetic group.</text>
</comment>
<keyword evidence="3" id="KW-0963">Cytoplasm</keyword>
<dbReference type="PANTHER" id="PTHR20863">
    <property type="entry name" value="ACYL CARRIER PROTEIN"/>
    <property type="match status" value="1"/>
</dbReference>
<dbReference type="InterPro" id="IPR003231">
    <property type="entry name" value="ACP"/>
</dbReference>
<dbReference type="RefSeq" id="WP_031578109.1">
    <property type="nucleotide sequence ID" value="NZ_FOXF01000003.1"/>
</dbReference>
<dbReference type="GO" id="GO:0005829">
    <property type="term" value="C:cytosol"/>
    <property type="evidence" value="ECO:0007669"/>
    <property type="project" value="TreeGrafter"/>
</dbReference>
<comment type="pathway">
    <text evidence="3">Lipid metabolism; fatty acid biosynthesis.</text>
</comment>
<dbReference type="GO" id="GO:0009245">
    <property type="term" value="P:lipid A biosynthetic process"/>
    <property type="evidence" value="ECO:0007669"/>
    <property type="project" value="TreeGrafter"/>
</dbReference>
<keyword evidence="3" id="KW-0444">Lipid biosynthesis</keyword>
<dbReference type="NCBIfam" id="NF003757">
    <property type="entry name" value="PRK05350.1"/>
    <property type="match status" value="1"/>
</dbReference>
<evidence type="ECO:0000313" key="5">
    <source>
        <dbReference type="EMBL" id="SFP04713.1"/>
    </source>
</evidence>
<comment type="function">
    <text evidence="3">Carrier of the growing fatty acid chain in fatty acid biosynthesis.</text>
</comment>
<comment type="subcellular location">
    <subcellularLocation>
        <location evidence="3">Cytoplasm</location>
    </subcellularLocation>
</comment>
<keyword evidence="6" id="KW-1185">Reference proteome</keyword>
<dbReference type="SUPFAM" id="SSF47336">
    <property type="entry name" value="ACP-like"/>
    <property type="match status" value="1"/>
</dbReference>
<gene>
    <name evidence="3" type="primary">acpP</name>
    <name evidence="5" type="ORF">SAMN02910344_00301</name>
</gene>
<comment type="similarity">
    <text evidence="3">Belongs to the acyl carrier protein (ACP) family.</text>
</comment>
<dbReference type="OrthoDB" id="3392378at2"/>
<name>A0A662ZHY5_9GAMM</name>
<dbReference type="Pfam" id="PF00550">
    <property type="entry name" value="PP-binding"/>
    <property type="match status" value="1"/>
</dbReference>
<dbReference type="NCBIfam" id="NF002150">
    <property type="entry name" value="PRK00982.1-4"/>
    <property type="match status" value="1"/>
</dbReference>
<protein>
    <recommendedName>
        <fullName evidence="3">Acyl carrier protein</fullName>
        <shortName evidence="3">ACP</shortName>
    </recommendedName>
</protein>
<keyword evidence="3" id="KW-0276">Fatty acid metabolism</keyword>
<evidence type="ECO:0000256" key="3">
    <source>
        <dbReference type="HAMAP-Rule" id="MF_01217"/>
    </source>
</evidence>
<keyword evidence="3" id="KW-0443">Lipid metabolism</keyword>
<dbReference type="InterPro" id="IPR009081">
    <property type="entry name" value="PP-bd_ACP"/>
</dbReference>
<feature type="modified residue" description="O-(pantetheine 4'-phosphoryl)serine" evidence="3">
    <location>
        <position position="39"/>
    </location>
</feature>
<dbReference type="InterPro" id="IPR036736">
    <property type="entry name" value="ACP-like_sf"/>
</dbReference>
<dbReference type="GO" id="GO:0000036">
    <property type="term" value="F:acyl carrier activity"/>
    <property type="evidence" value="ECO:0007669"/>
    <property type="project" value="UniProtKB-UniRule"/>
</dbReference>
<dbReference type="GO" id="GO:0016020">
    <property type="term" value="C:membrane"/>
    <property type="evidence" value="ECO:0007669"/>
    <property type="project" value="GOC"/>
</dbReference>
<evidence type="ECO:0000313" key="6">
    <source>
        <dbReference type="Proteomes" id="UP000243745"/>
    </source>
</evidence>
<keyword evidence="3" id="KW-0275">Fatty acid biosynthesis</keyword>
<organism evidence="5 6">
    <name type="scientific">Ruminobacter amylophilus</name>
    <dbReference type="NCBI Taxonomy" id="867"/>
    <lineage>
        <taxon>Bacteria</taxon>
        <taxon>Pseudomonadati</taxon>
        <taxon>Pseudomonadota</taxon>
        <taxon>Gammaproteobacteria</taxon>
        <taxon>Aeromonadales</taxon>
        <taxon>Succinivibrionaceae</taxon>
        <taxon>Ruminobacter</taxon>
    </lineage>
</organism>
<feature type="domain" description="Carrier" evidence="4">
    <location>
        <begin position="1"/>
        <end position="79"/>
    </location>
</feature>
<accession>A0A662ZHY5</accession>
<evidence type="ECO:0000259" key="4">
    <source>
        <dbReference type="PROSITE" id="PS50075"/>
    </source>
</evidence>
<dbReference type="PROSITE" id="PS50075">
    <property type="entry name" value="CARRIER"/>
    <property type="match status" value="1"/>
</dbReference>
<keyword evidence="1 3" id="KW-0596">Phosphopantetheine</keyword>
<dbReference type="Proteomes" id="UP000243745">
    <property type="component" value="Unassembled WGS sequence"/>
</dbReference>
<dbReference type="PANTHER" id="PTHR20863:SF69">
    <property type="entry name" value="ACYL CARRIER PROTEIN"/>
    <property type="match status" value="1"/>
</dbReference>
<dbReference type="GO" id="GO:0000035">
    <property type="term" value="F:acyl binding"/>
    <property type="evidence" value="ECO:0007669"/>
    <property type="project" value="TreeGrafter"/>
</dbReference>
<dbReference type="Gene3D" id="1.10.1200.10">
    <property type="entry name" value="ACP-like"/>
    <property type="match status" value="1"/>
</dbReference>
<sequence>MTENEVFEELKKIIADNFEIDPAQVTRESNIVTDLDLDSIDAIDMVAELQKKVGCRLSAEDFKSVKTVGDIVKVVADRI</sequence>
<proteinExistence type="inferred from homology"/>
<dbReference type="EMBL" id="FOXF01000003">
    <property type="protein sequence ID" value="SFP04713.1"/>
    <property type="molecule type" value="Genomic_DNA"/>
</dbReference>
<dbReference type="UniPathway" id="UPA00094"/>
<reference evidence="5 6" key="1">
    <citation type="submission" date="2016-10" db="EMBL/GenBank/DDBJ databases">
        <authorList>
            <person name="Varghese N."/>
            <person name="Submissions S."/>
        </authorList>
    </citation>
    <scope>NUCLEOTIDE SEQUENCE [LARGE SCALE GENOMIC DNA]</scope>
    <source>
        <strain evidence="5 6">DSM 1361</strain>
    </source>
</reference>
<dbReference type="HAMAP" id="MF_01217">
    <property type="entry name" value="Acyl_carrier"/>
    <property type="match status" value="1"/>
</dbReference>
<dbReference type="AlphaFoldDB" id="A0A662ZHY5"/>
<evidence type="ECO:0000256" key="2">
    <source>
        <dbReference type="ARBA" id="ARBA00022553"/>
    </source>
</evidence>